<dbReference type="CAZy" id="GT2">
    <property type="family name" value="Glycosyltransferase Family 2"/>
</dbReference>
<accession>A1YVC4</accession>
<protein>
    <submittedName>
        <fullName evidence="2">Glycosyltransferase</fullName>
    </submittedName>
</protein>
<feature type="domain" description="Glycosyltransferase 2-like" evidence="1">
    <location>
        <begin position="6"/>
        <end position="174"/>
    </location>
</feature>
<dbReference type="CDD" id="cd00761">
    <property type="entry name" value="Glyco_tranf_GTA_type"/>
    <property type="match status" value="1"/>
</dbReference>
<dbReference type="InterPro" id="IPR001173">
    <property type="entry name" value="Glyco_trans_2-like"/>
</dbReference>
<dbReference type="Pfam" id="PF00535">
    <property type="entry name" value="Glycos_transf_2"/>
    <property type="match status" value="1"/>
</dbReference>
<gene>
    <name evidence="2" type="ORF">ATCC11506LJ0017</name>
</gene>
<dbReference type="PANTHER" id="PTHR22916:SF3">
    <property type="entry name" value="UDP-GLCNAC:BETAGAL BETA-1,3-N-ACETYLGLUCOSAMINYLTRANSFERASE-LIKE PROTEIN 1"/>
    <property type="match status" value="1"/>
</dbReference>
<sequence>MDPKVTVIVPTYNVEKYISKCLTSLINQTYNQIQIFVVSDGSKDNSIQIAQEFEKKDSRVKVLLKENGGYGSVLEFAINKLRTDYFLVCDPDDWLTPNAIKELIEFAEKENLDLVVGDKYKVFLEDNSQKYINSFNKKYNISPKKVYTSSTDIQRFAFGEGSPHAKLFRSEVAKNIAFPHKVSYTDTILYEVSLLNSKRVAYYNSALAYYLIDRPGNTMTDKSEKSLRDHLVVMKSIFEQTLNHANKQPVILYYLYSLIIQFLNESSGHKNFFKKSNNKKVIFYLINSLQPYEATIYSFVNKEENGKRKFIFKGLMNKRFRSAFIKIYQVYLQKK</sequence>
<dbReference type="PANTHER" id="PTHR22916">
    <property type="entry name" value="GLYCOSYLTRANSFERASE"/>
    <property type="match status" value="1"/>
</dbReference>
<dbReference type="SUPFAM" id="SSF53448">
    <property type="entry name" value="Nucleotide-diphospho-sugar transferases"/>
    <property type="match status" value="1"/>
</dbReference>
<dbReference type="RefSeq" id="WP_260316711.1">
    <property type="nucleotide sequence ID" value="NZ_RIPV01000010.1"/>
</dbReference>
<dbReference type="AlphaFoldDB" id="A1YVC4"/>
<reference evidence="2" key="1">
    <citation type="journal article" date="2007" name="J. Bacteriol.">
        <title>Similarity and differences in the Lactobacillus acidophilus group identified by polyphasic analysis and comparative genomics.</title>
        <authorList>
            <person name="Berger B."/>
            <person name="Pridmore R.D."/>
            <person name="Barretto C."/>
            <person name="Delmas-Julien F."/>
            <person name="Schreiber K."/>
            <person name="Arigoni F."/>
            <person name="Brussow H."/>
        </authorList>
    </citation>
    <scope>NUCLEOTIDE SEQUENCE</scope>
    <source>
        <strain evidence="2">ATCC 11506</strain>
    </source>
</reference>
<proteinExistence type="predicted"/>
<keyword evidence="2" id="KW-0808">Transferase</keyword>
<dbReference type="GO" id="GO:0016758">
    <property type="term" value="F:hexosyltransferase activity"/>
    <property type="evidence" value="ECO:0007669"/>
    <property type="project" value="UniProtKB-ARBA"/>
</dbReference>
<evidence type="ECO:0000313" key="2">
    <source>
        <dbReference type="EMBL" id="ABM21407.1"/>
    </source>
</evidence>
<dbReference type="Gene3D" id="3.90.550.10">
    <property type="entry name" value="Spore Coat Polysaccharide Biosynthesis Protein SpsA, Chain A"/>
    <property type="match status" value="1"/>
</dbReference>
<organism evidence="2">
    <name type="scientific">Lactobacillus johnsonii</name>
    <dbReference type="NCBI Taxonomy" id="33959"/>
    <lineage>
        <taxon>Bacteria</taxon>
        <taxon>Bacillati</taxon>
        <taxon>Bacillota</taxon>
        <taxon>Bacilli</taxon>
        <taxon>Lactobacillales</taxon>
        <taxon>Lactobacillaceae</taxon>
        <taxon>Lactobacillus</taxon>
    </lineage>
</organism>
<dbReference type="EMBL" id="EF138834">
    <property type="protein sequence ID" value="ABM21407.1"/>
    <property type="molecule type" value="Genomic_DNA"/>
</dbReference>
<dbReference type="InterPro" id="IPR029044">
    <property type="entry name" value="Nucleotide-diphossugar_trans"/>
</dbReference>
<name>A1YVC4_LACJH</name>
<evidence type="ECO:0000259" key="1">
    <source>
        <dbReference type="Pfam" id="PF00535"/>
    </source>
</evidence>